<feature type="transmembrane region" description="Helical" evidence="1">
    <location>
        <begin position="16"/>
        <end position="35"/>
    </location>
</feature>
<dbReference type="RefSeq" id="WP_256620112.1">
    <property type="nucleotide sequence ID" value="NZ_JANIBC010000014.1"/>
</dbReference>
<protein>
    <recommendedName>
        <fullName evidence="4">PH domain-containing protein</fullName>
    </recommendedName>
</protein>
<proteinExistence type="predicted"/>
<accession>A0A9X2LAM7</accession>
<reference evidence="2" key="1">
    <citation type="submission" date="2022-07" db="EMBL/GenBank/DDBJ databases">
        <title>Parvularcula maris sp. nov., an algicidal bacterium isolated from seawater.</title>
        <authorList>
            <person name="Li F."/>
        </authorList>
    </citation>
    <scope>NUCLEOTIDE SEQUENCE</scope>
    <source>
        <strain evidence="2">BGMRC 0090</strain>
    </source>
</reference>
<gene>
    <name evidence="2" type="ORF">NOG11_12575</name>
</gene>
<dbReference type="AlphaFoldDB" id="A0A9X2LAM7"/>
<name>A0A9X2LAM7_9PROT</name>
<evidence type="ECO:0000256" key="1">
    <source>
        <dbReference type="SAM" id="Phobius"/>
    </source>
</evidence>
<evidence type="ECO:0000313" key="3">
    <source>
        <dbReference type="Proteomes" id="UP001142610"/>
    </source>
</evidence>
<keyword evidence="1" id="KW-0472">Membrane</keyword>
<evidence type="ECO:0000313" key="2">
    <source>
        <dbReference type="EMBL" id="MCQ8186215.1"/>
    </source>
</evidence>
<dbReference type="EMBL" id="JANIBC010000014">
    <property type="protein sequence ID" value="MCQ8186215.1"/>
    <property type="molecule type" value="Genomic_DNA"/>
</dbReference>
<keyword evidence="1" id="KW-1133">Transmembrane helix</keyword>
<keyword evidence="3" id="KW-1185">Reference proteome</keyword>
<keyword evidence="1" id="KW-0812">Transmembrane</keyword>
<organism evidence="2 3">
    <name type="scientific">Parvularcula maris</name>
    <dbReference type="NCBI Taxonomy" id="2965077"/>
    <lineage>
        <taxon>Bacteria</taxon>
        <taxon>Pseudomonadati</taxon>
        <taxon>Pseudomonadota</taxon>
        <taxon>Alphaproteobacteria</taxon>
        <taxon>Parvularculales</taxon>
        <taxon>Parvularculaceae</taxon>
        <taxon>Parvularcula</taxon>
    </lineage>
</organism>
<sequence length="142" mass="16022">MRVEDGRTVNAWRGRSPLFVVLLLGMVGFTVWLATLAPGSYVWTATTPALAIFLWLVLFDPSMTLIISDQEIVYCTLSRERIIPKDEISLVEVDTRGDIGDEEAVIVLRSGKKLRLNRYAFSHGEALIEALERHGYEVKAER</sequence>
<comment type="caution">
    <text evidence="2">The sequence shown here is derived from an EMBL/GenBank/DDBJ whole genome shotgun (WGS) entry which is preliminary data.</text>
</comment>
<evidence type="ECO:0008006" key="4">
    <source>
        <dbReference type="Google" id="ProtNLM"/>
    </source>
</evidence>
<feature type="transmembrane region" description="Helical" evidence="1">
    <location>
        <begin position="41"/>
        <end position="59"/>
    </location>
</feature>
<dbReference type="Proteomes" id="UP001142610">
    <property type="component" value="Unassembled WGS sequence"/>
</dbReference>